<evidence type="ECO:0008006" key="4">
    <source>
        <dbReference type="Google" id="ProtNLM"/>
    </source>
</evidence>
<feature type="region of interest" description="Disordered" evidence="1">
    <location>
        <begin position="212"/>
        <end position="247"/>
    </location>
</feature>
<feature type="compositionally biased region" description="Basic and acidic residues" evidence="1">
    <location>
        <begin position="231"/>
        <end position="247"/>
    </location>
</feature>
<organism evidence="2 3">
    <name type="scientific">Rhodococcoides kroppenstedtii</name>
    <dbReference type="NCBI Taxonomy" id="293050"/>
    <lineage>
        <taxon>Bacteria</taxon>
        <taxon>Bacillati</taxon>
        <taxon>Actinomycetota</taxon>
        <taxon>Actinomycetes</taxon>
        <taxon>Mycobacteriales</taxon>
        <taxon>Nocardiaceae</taxon>
        <taxon>Rhodococcoides</taxon>
    </lineage>
</organism>
<name>A0ABS7NT93_9NOCA</name>
<gene>
    <name evidence="2" type="ORF">HQ605_10430</name>
</gene>
<reference evidence="2 3" key="1">
    <citation type="submission" date="2020-06" db="EMBL/GenBank/DDBJ databases">
        <title>Taxonomy, biology and ecology of Rhodococcus bacteria occurring in California pistachio and other woody hosts as revealed by genome sequence analyses.</title>
        <authorList>
            <person name="Gai Y."/>
            <person name="Riely B."/>
        </authorList>
    </citation>
    <scope>NUCLEOTIDE SEQUENCE [LARGE SCALE GENOMIC DNA]</scope>
    <source>
        <strain evidence="2 3">BP-284</strain>
    </source>
</reference>
<comment type="caution">
    <text evidence="2">The sequence shown here is derived from an EMBL/GenBank/DDBJ whole genome shotgun (WGS) entry which is preliminary data.</text>
</comment>
<evidence type="ECO:0000256" key="1">
    <source>
        <dbReference type="SAM" id="MobiDB-lite"/>
    </source>
</evidence>
<protein>
    <recommendedName>
        <fullName evidence="4">DUF222 domain-containing protein</fullName>
    </recommendedName>
</protein>
<proteinExistence type="predicted"/>
<accession>A0ABS7NT93</accession>
<sequence>MADDEHEQLSRQTGMVLRTAVQVAMQVAEALARRREQTLRTAAAGSEAQSRALAGRLNSEQRSAEAFLRRTDDRQWWATADDAHIVDAVRIAHTWKNTSPVADRAAVTIENRLRTDKGIDLTALHDTVNTAAVAAAVERELADRARREIGDRNRSALNEPQSQSSVITQRISLTGVNWDTAQRRELERTELTVAGVDPEAIDAHLLTDTSNAAALDSSSVRAPAGAPTARPGDRDQSIEPSIDRGGR</sequence>
<dbReference type="RefSeq" id="WP_068103747.1">
    <property type="nucleotide sequence ID" value="NZ_JABUKE010000008.1"/>
</dbReference>
<dbReference type="EMBL" id="JABUKG010000009">
    <property type="protein sequence ID" value="MBY6321241.1"/>
    <property type="molecule type" value="Genomic_DNA"/>
</dbReference>
<keyword evidence="3" id="KW-1185">Reference proteome</keyword>
<evidence type="ECO:0000313" key="2">
    <source>
        <dbReference type="EMBL" id="MBY6321241.1"/>
    </source>
</evidence>
<evidence type="ECO:0000313" key="3">
    <source>
        <dbReference type="Proteomes" id="UP001520140"/>
    </source>
</evidence>
<dbReference type="Proteomes" id="UP001520140">
    <property type="component" value="Unassembled WGS sequence"/>
</dbReference>
<feature type="compositionally biased region" description="Low complexity" evidence="1">
    <location>
        <begin position="221"/>
        <end position="230"/>
    </location>
</feature>